<evidence type="ECO:0000313" key="13">
    <source>
        <dbReference type="Proteomes" id="UP000035503"/>
    </source>
</evidence>
<comment type="caution">
    <text evidence="10">Lacks conserved residue(s) required for the propagation of feature annotation.</text>
</comment>
<protein>
    <recommendedName>
        <fullName evidence="10">Probable lipid II flippase MurJ</fullName>
    </recommendedName>
</protein>
<dbReference type="GO" id="GO:0071555">
    <property type="term" value="P:cell wall organization"/>
    <property type="evidence" value="ECO:0007669"/>
    <property type="project" value="UniProtKB-UniRule"/>
</dbReference>
<evidence type="ECO:0000313" key="12">
    <source>
        <dbReference type="EMBL" id="AKK20134.1"/>
    </source>
</evidence>
<evidence type="ECO:0000256" key="11">
    <source>
        <dbReference type="PIRNR" id="PIRNR002869"/>
    </source>
</evidence>
<dbReference type="PATRIC" id="fig|1277257.4.peg.541"/>
<name>A0A0G3I2L8_LIBAF</name>
<feature type="transmembrane region" description="Helical" evidence="10">
    <location>
        <begin position="90"/>
        <end position="114"/>
    </location>
</feature>
<reference evidence="12 13" key="1">
    <citation type="journal article" date="2015" name="Genome Announc.">
        <title>Complete Genome Sequence of 'Candidatus Liberibacter africanus,' a Bacterium Associated with Citrus Huanglongbing.</title>
        <authorList>
            <person name="Lin H."/>
            <person name="Pietersen G."/>
            <person name="Han C."/>
            <person name="Read D.A."/>
            <person name="Lou B."/>
            <person name="Gupta G."/>
            <person name="Civerolo E.L."/>
        </authorList>
    </citation>
    <scope>NUCLEOTIDE SEQUENCE [LARGE SCALE GENOMIC DNA]</scope>
    <source>
        <strain evidence="12 13">PTSAPSY</strain>
    </source>
</reference>
<evidence type="ECO:0000256" key="7">
    <source>
        <dbReference type="ARBA" id="ARBA00023136"/>
    </source>
</evidence>
<proteinExistence type="inferred from homology"/>
<evidence type="ECO:0000256" key="5">
    <source>
        <dbReference type="ARBA" id="ARBA00022984"/>
    </source>
</evidence>
<dbReference type="InterPro" id="IPR051050">
    <property type="entry name" value="Lipid_II_flippase_MurJ/MviN"/>
</dbReference>
<dbReference type="CDD" id="cd13123">
    <property type="entry name" value="MATE_MurJ_like"/>
    <property type="match status" value="1"/>
</dbReference>
<dbReference type="NCBIfam" id="TIGR01695">
    <property type="entry name" value="murJ_mviN"/>
    <property type="match status" value="1"/>
</dbReference>
<evidence type="ECO:0000256" key="10">
    <source>
        <dbReference type="HAMAP-Rule" id="MF_02078"/>
    </source>
</evidence>
<evidence type="ECO:0000256" key="6">
    <source>
        <dbReference type="ARBA" id="ARBA00022989"/>
    </source>
</evidence>
<feature type="transmembrane region" description="Helical" evidence="10">
    <location>
        <begin position="233"/>
        <end position="253"/>
    </location>
</feature>
<dbReference type="KEGG" id="lau:G293_02510"/>
<organism evidence="12 13">
    <name type="scientific">Candidatus Liberibacter africanus PTSAPSY</name>
    <dbReference type="NCBI Taxonomy" id="1277257"/>
    <lineage>
        <taxon>Bacteria</taxon>
        <taxon>Pseudomonadati</taxon>
        <taxon>Pseudomonadota</taxon>
        <taxon>Alphaproteobacteria</taxon>
        <taxon>Hyphomicrobiales</taxon>
        <taxon>Rhizobiaceae</taxon>
        <taxon>Liberibacter</taxon>
    </lineage>
</organism>
<feature type="transmembrane region" description="Helical" evidence="10">
    <location>
        <begin position="351"/>
        <end position="369"/>
    </location>
</feature>
<dbReference type="HAMAP" id="MF_02078">
    <property type="entry name" value="MurJ_MviN"/>
    <property type="match status" value="1"/>
</dbReference>
<dbReference type="GO" id="GO:0009252">
    <property type="term" value="P:peptidoglycan biosynthetic process"/>
    <property type="evidence" value="ECO:0007669"/>
    <property type="project" value="UniProtKB-UniRule"/>
</dbReference>
<feature type="transmembrane region" description="Helical" evidence="10">
    <location>
        <begin position="313"/>
        <end position="331"/>
    </location>
</feature>
<dbReference type="Pfam" id="PF03023">
    <property type="entry name" value="MurJ"/>
    <property type="match status" value="1"/>
</dbReference>
<keyword evidence="3 10" id="KW-0812">Transmembrane</keyword>
<comment type="function">
    <text evidence="8 10 11">Involved in peptidoglycan biosynthesis. Transports lipid-linked peptidoglycan precursors from the inner to the outer leaflet of the cytoplasmic membrane.</text>
</comment>
<dbReference type="OrthoDB" id="9816572at2"/>
<dbReference type="GO" id="GO:0015648">
    <property type="term" value="F:lipid-linked peptidoglycan transporter activity"/>
    <property type="evidence" value="ECO:0007669"/>
    <property type="project" value="UniProtKB-UniRule"/>
</dbReference>
<keyword evidence="10 11" id="KW-0961">Cell wall biogenesis/degradation</keyword>
<feature type="transmembrane region" description="Helical" evidence="10">
    <location>
        <begin position="134"/>
        <end position="154"/>
    </location>
</feature>
<evidence type="ECO:0000256" key="8">
    <source>
        <dbReference type="ARBA" id="ARBA00060041"/>
    </source>
</evidence>
<keyword evidence="10" id="KW-0997">Cell inner membrane</keyword>
<keyword evidence="5 10" id="KW-0573">Peptidoglycan synthesis</keyword>
<keyword evidence="4 10" id="KW-0133">Cell shape</keyword>
<evidence type="ECO:0000256" key="3">
    <source>
        <dbReference type="ARBA" id="ARBA00022692"/>
    </source>
</evidence>
<feature type="transmembrane region" description="Helical" evidence="10">
    <location>
        <begin position="166"/>
        <end position="184"/>
    </location>
</feature>
<keyword evidence="13" id="KW-1185">Reference proteome</keyword>
<dbReference type="RefSeq" id="WP_047264166.1">
    <property type="nucleotide sequence ID" value="NZ_CP004021.1"/>
</dbReference>
<dbReference type="STRING" id="1277257.G293_02510"/>
<sequence>MKVMRNFFTVCASTLGSRSLGFIRETLIAATLGIGRVSDVFYIAFHLPFLFRRLAAEGVFHNSFIPMFSHEKEKRGSEGAQRLSSEVFSVLILGLVVFSIFIEIILPLLVRFVLAPGFAYQSDMYFLTIKLSRVMFPSIIFMSLASLITGIFFALKHYFIASINPIVLNTGPIFILIYAKWYNFAPHETAYMLAWGVLLTCVVHLWIVFVYAKKYKVRPYLQYPQLTHNVKKFLKLTFPLIITGGIIQINNIVGRAISSSSIGMVSALQYAERVYLLPVGVIGGAMTLAILPELSRSMKSGNKKEIFEIQNQAIECISFFTIPAAIILFMFSKEIIQILYERGSFSVQNTLLVSSILSIYSIGIPGFILARNLQTAFYAQSDMTSPMKFTLIAILINFTIAITSFPFIGGYGIAFAEVSSGWVNTVCLAVTLWKRQQINLSPKTIYRILSIFLSSGLMVIFIMLFKPYFHNNIMTEQTFFNQFTKLIFILSCAFSVYLCAILLFIGKDFLSLLRKAIKK</sequence>
<feature type="transmembrane region" description="Helical" evidence="10">
    <location>
        <begin position="485"/>
        <end position="505"/>
    </location>
</feature>
<keyword evidence="7 10" id="KW-0472">Membrane</keyword>
<dbReference type="GO" id="GO:0008360">
    <property type="term" value="P:regulation of cell shape"/>
    <property type="evidence" value="ECO:0007669"/>
    <property type="project" value="UniProtKB-UniRule"/>
</dbReference>
<feature type="transmembrane region" description="Helical" evidence="10">
    <location>
        <begin position="445"/>
        <end position="465"/>
    </location>
</feature>
<dbReference type="PIRSF" id="PIRSF002869">
    <property type="entry name" value="MviN"/>
    <property type="match status" value="1"/>
</dbReference>
<evidence type="ECO:0000256" key="1">
    <source>
        <dbReference type="ARBA" id="ARBA00004651"/>
    </source>
</evidence>
<keyword evidence="2 10" id="KW-1003">Cell membrane</keyword>
<dbReference type="UniPathway" id="UPA00219"/>
<dbReference type="Proteomes" id="UP000035503">
    <property type="component" value="Chromosome"/>
</dbReference>
<dbReference type="PRINTS" id="PR01806">
    <property type="entry name" value="VIRFACTRMVIN"/>
</dbReference>
<dbReference type="GO" id="GO:0034204">
    <property type="term" value="P:lipid translocation"/>
    <property type="evidence" value="ECO:0007669"/>
    <property type="project" value="TreeGrafter"/>
</dbReference>
<keyword evidence="6 10" id="KW-1133">Transmembrane helix</keyword>
<comment type="similarity">
    <text evidence="9 10 11">Belongs to the MurJ/MviN family.</text>
</comment>
<dbReference type="PANTHER" id="PTHR47019:SF1">
    <property type="entry name" value="LIPID II FLIPPASE MURJ"/>
    <property type="match status" value="1"/>
</dbReference>
<comment type="subcellular location">
    <subcellularLocation>
        <location evidence="10">Cell inner membrane</location>
        <topology evidence="10">Multi-pass membrane protein</topology>
    </subcellularLocation>
    <subcellularLocation>
        <location evidence="1">Cell membrane</location>
        <topology evidence="1">Multi-pass membrane protein</topology>
    </subcellularLocation>
</comment>
<feature type="transmembrane region" description="Helical" evidence="10">
    <location>
        <begin position="190"/>
        <end position="212"/>
    </location>
</feature>
<evidence type="ECO:0000256" key="2">
    <source>
        <dbReference type="ARBA" id="ARBA00022475"/>
    </source>
</evidence>
<gene>
    <name evidence="10" type="primary">murJ</name>
    <name evidence="12" type="ORF">G293_02510</name>
</gene>
<comment type="pathway">
    <text evidence="10">Cell wall biogenesis; peptidoglycan biosynthesis.</text>
</comment>
<feature type="transmembrane region" description="Helical" evidence="10">
    <location>
        <begin position="389"/>
        <end position="408"/>
    </location>
</feature>
<dbReference type="InterPro" id="IPR004268">
    <property type="entry name" value="MurJ"/>
</dbReference>
<feature type="transmembrane region" description="Helical" evidence="10">
    <location>
        <begin position="273"/>
        <end position="292"/>
    </location>
</feature>
<evidence type="ECO:0000256" key="9">
    <source>
        <dbReference type="ARBA" id="ARBA00061532"/>
    </source>
</evidence>
<dbReference type="GO" id="GO:0005886">
    <property type="term" value="C:plasma membrane"/>
    <property type="evidence" value="ECO:0007669"/>
    <property type="project" value="UniProtKB-SubCell"/>
</dbReference>
<dbReference type="AlphaFoldDB" id="A0A0G3I2L8"/>
<dbReference type="EMBL" id="CP004021">
    <property type="protein sequence ID" value="AKK20134.1"/>
    <property type="molecule type" value="Genomic_DNA"/>
</dbReference>
<accession>A0A0G3I2L8</accession>
<keyword evidence="10 11" id="KW-0813">Transport</keyword>
<dbReference type="PANTHER" id="PTHR47019">
    <property type="entry name" value="LIPID II FLIPPASE MURJ"/>
    <property type="match status" value="1"/>
</dbReference>
<evidence type="ECO:0000256" key="4">
    <source>
        <dbReference type="ARBA" id="ARBA00022960"/>
    </source>
</evidence>